<dbReference type="EMBL" id="FOBI01000003">
    <property type="protein sequence ID" value="SEK83489.1"/>
    <property type="molecule type" value="Genomic_DNA"/>
</dbReference>
<reference evidence="2" key="1">
    <citation type="submission" date="2016-10" db="EMBL/GenBank/DDBJ databases">
        <authorList>
            <person name="Varghese N."/>
            <person name="Submissions S."/>
        </authorList>
    </citation>
    <scope>NUCLEOTIDE SEQUENCE [LARGE SCALE GENOMIC DNA]</scope>
    <source>
        <strain evidence="2">CGMCC 1.9127</strain>
    </source>
</reference>
<dbReference type="OrthoDB" id="6314559at2"/>
<accession>A0A1H7K9I7</accession>
<name>A0A1H7K9I7_9GAMM</name>
<organism evidence="1 2">
    <name type="scientific">Colwellia chukchiensis</name>
    <dbReference type="NCBI Taxonomy" id="641665"/>
    <lineage>
        <taxon>Bacteria</taxon>
        <taxon>Pseudomonadati</taxon>
        <taxon>Pseudomonadota</taxon>
        <taxon>Gammaproteobacteria</taxon>
        <taxon>Alteromonadales</taxon>
        <taxon>Colwelliaceae</taxon>
        <taxon>Colwellia</taxon>
    </lineage>
</organism>
<gene>
    <name evidence="1" type="ORF">SAMN05216262_10369</name>
</gene>
<evidence type="ECO:0008006" key="3">
    <source>
        <dbReference type="Google" id="ProtNLM"/>
    </source>
</evidence>
<sequence length="101" mass="11080">MTISAEITVIANRIANTGKTPSVALIKSQLSKPVPLPTIIAVLKTWQHDAAHTQLHHPIKSAVEEEHKDNAQLQQLIAQAIAPLQQEVAELKKLVQQLSKQ</sequence>
<dbReference type="Proteomes" id="UP000199297">
    <property type="component" value="Unassembled WGS sequence"/>
</dbReference>
<protein>
    <recommendedName>
        <fullName evidence="3">KfrA N-terminal DNA-binding domain-containing protein</fullName>
    </recommendedName>
</protein>
<dbReference type="AlphaFoldDB" id="A0A1H7K9I7"/>
<proteinExistence type="predicted"/>
<evidence type="ECO:0000313" key="2">
    <source>
        <dbReference type="Proteomes" id="UP000199297"/>
    </source>
</evidence>
<dbReference type="RefSeq" id="WP_085284253.1">
    <property type="nucleotide sequence ID" value="NZ_FOBI01000003.1"/>
</dbReference>
<evidence type="ECO:0000313" key="1">
    <source>
        <dbReference type="EMBL" id="SEK83489.1"/>
    </source>
</evidence>
<keyword evidence="2" id="KW-1185">Reference proteome</keyword>